<sequence length="169" mass="18403">MHGPGYAPPPSRRPSDAALVTLRVVFVVLAIGLCGMLAWAPLIRVAVLTKKAKDWVLFALALVVVAFSLFLIGDEPTDDIDTNQEWFGLLLLLGNLIACVTYYLYADIKHFHGWSGPATYAQPQLHKQPQAYGYPPTAPTAYGQGVPHQGVTAPMHPQQQPLPTPPQQP</sequence>
<protein>
    <submittedName>
        <fullName evidence="3">Uncharacterized protein</fullName>
    </submittedName>
</protein>
<feature type="transmembrane region" description="Helical" evidence="2">
    <location>
        <begin position="55"/>
        <end position="73"/>
    </location>
</feature>
<name>A0A6G4XYQ8_9ACTN</name>
<proteinExistence type="predicted"/>
<dbReference type="EMBL" id="JAAKZW010000392">
    <property type="protein sequence ID" value="NGO81731.1"/>
    <property type="molecule type" value="Genomic_DNA"/>
</dbReference>
<dbReference type="Proteomes" id="UP000481109">
    <property type="component" value="Unassembled WGS sequence"/>
</dbReference>
<keyword evidence="2" id="KW-0472">Membrane</keyword>
<feature type="transmembrane region" description="Helical" evidence="2">
    <location>
        <begin position="85"/>
        <end position="105"/>
    </location>
</feature>
<evidence type="ECO:0000313" key="4">
    <source>
        <dbReference type="Proteomes" id="UP000481109"/>
    </source>
</evidence>
<accession>A0A6G4XYQ8</accession>
<feature type="non-terminal residue" evidence="3">
    <location>
        <position position="169"/>
    </location>
</feature>
<keyword evidence="2" id="KW-1133">Transmembrane helix</keyword>
<comment type="caution">
    <text evidence="3">The sequence shown here is derived from an EMBL/GenBank/DDBJ whole genome shotgun (WGS) entry which is preliminary data.</text>
</comment>
<feature type="region of interest" description="Disordered" evidence="1">
    <location>
        <begin position="137"/>
        <end position="169"/>
    </location>
</feature>
<feature type="compositionally biased region" description="Pro residues" evidence="1">
    <location>
        <begin position="160"/>
        <end position="169"/>
    </location>
</feature>
<evidence type="ECO:0000313" key="3">
    <source>
        <dbReference type="EMBL" id="NGO81731.1"/>
    </source>
</evidence>
<feature type="transmembrane region" description="Helical" evidence="2">
    <location>
        <begin position="20"/>
        <end position="43"/>
    </location>
</feature>
<dbReference type="RefSeq" id="WP_165337111.1">
    <property type="nucleotide sequence ID" value="NZ_JAAKZW010000392.1"/>
</dbReference>
<organism evidence="3 4">
    <name type="scientific">Streptomyces mesophilus</name>
    <dbReference type="NCBI Taxonomy" id="1775132"/>
    <lineage>
        <taxon>Bacteria</taxon>
        <taxon>Bacillati</taxon>
        <taxon>Actinomycetota</taxon>
        <taxon>Actinomycetes</taxon>
        <taxon>Kitasatosporales</taxon>
        <taxon>Streptomycetaceae</taxon>
        <taxon>Streptomyces</taxon>
    </lineage>
</organism>
<reference evidence="3 4" key="1">
    <citation type="submission" date="2020-02" db="EMBL/GenBank/DDBJ databases">
        <title>Whole-genome analyses of novel actinobacteria.</title>
        <authorList>
            <person name="Sahin N."/>
            <person name="Tokatli A."/>
        </authorList>
    </citation>
    <scope>NUCLEOTIDE SEQUENCE [LARGE SCALE GENOMIC DNA]</scope>
    <source>
        <strain evidence="3 4">YC504</strain>
    </source>
</reference>
<keyword evidence="4" id="KW-1185">Reference proteome</keyword>
<evidence type="ECO:0000256" key="2">
    <source>
        <dbReference type="SAM" id="Phobius"/>
    </source>
</evidence>
<keyword evidence="2" id="KW-0812">Transmembrane</keyword>
<dbReference type="AlphaFoldDB" id="A0A6G4XYQ8"/>
<evidence type="ECO:0000256" key="1">
    <source>
        <dbReference type="SAM" id="MobiDB-lite"/>
    </source>
</evidence>
<gene>
    <name evidence="3" type="ORF">G6045_39700</name>
</gene>